<evidence type="ECO:0000313" key="7">
    <source>
        <dbReference type="Proteomes" id="UP000302139"/>
    </source>
</evidence>
<dbReference type="Pfam" id="PF00239">
    <property type="entry name" value="Resolvase"/>
    <property type="match status" value="1"/>
</dbReference>
<dbReference type="InterPro" id="IPR036162">
    <property type="entry name" value="Resolvase-like_N_sf"/>
</dbReference>
<dbReference type="InterPro" id="IPR006119">
    <property type="entry name" value="Resolv_N"/>
</dbReference>
<evidence type="ECO:0000313" key="5">
    <source>
        <dbReference type="EMBL" id="GDY74069.1"/>
    </source>
</evidence>
<dbReference type="CDD" id="cd00338">
    <property type="entry name" value="Ser_Recombinase"/>
    <property type="match status" value="1"/>
</dbReference>
<dbReference type="PROSITE" id="PS51737">
    <property type="entry name" value="RECOMBINASE_DNA_BIND"/>
    <property type="match status" value="1"/>
</dbReference>
<dbReference type="EMBL" id="BJHY01000001">
    <property type="protein sequence ID" value="GDY74069.1"/>
    <property type="molecule type" value="Genomic_DNA"/>
</dbReference>
<name>A0A4D4MRQ7_STRAX</name>
<reference evidence="5 6" key="1">
    <citation type="submission" date="2019-04" db="EMBL/GenBank/DDBJ databases">
        <title>Draft genome sequences of Streptomyces avermitilis ATCC 31267.</title>
        <authorList>
            <person name="Komaki H."/>
            <person name="Tamura T."/>
            <person name="Hosoyama A."/>
        </authorList>
    </citation>
    <scope>NUCLEOTIDE SEQUENCE [LARGE SCALE GENOMIC DNA]</scope>
    <source>
        <strain evidence="5 6">ATCC 31267</strain>
    </source>
</reference>
<dbReference type="Proteomes" id="UP000299211">
    <property type="component" value="Unassembled WGS sequence"/>
</dbReference>
<comment type="caution">
    <text evidence="5">The sequence shown here is derived from an EMBL/GenBank/DDBJ whole genome shotgun (WGS) entry which is preliminary data.</text>
</comment>
<feature type="domain" description="Resolvase/invertase-type recombinase catalytic" evidence="2">
    <location>
        <begin position="22"/>
        <end position="171"/>
    </location>
</feature>
<dbReference type="Gene3D" id="3.40.50.1390">
    <property type="entry name" value="Resolvase, N-terminal catalytic domain"/>
    <property type="match status" value="1"/>
</dbReference>
<dbReference type="PANTHER" id="PTHR30461:SF23">
    <property type="entry name" value="DNA RECOMBINASE-RELATED"/>
    <property type="match status" value="1"/>
</dbReference>
<accession>A0A4D4MRQ7</accession>
<feature type="coiled-coil region" evidence="1">
    <location>
        <begin position="400"/>
        <end position="448"/>
    </location>
</feature>
<dbReference type="Proteomes" id="UP000302139">
    <property type="component" value="Unassembled WGS sequence"/>
</dbReference>
<organism evidence="5 6">
    <name type="scientific">Streptomyces avermitilis</name>
    <dbReference type="NCBI Taxonomy" id="33903"/>
    <lineage>
        <taxon>Bacteria</taxon>
        <taxon>Bacillati</taxon>
        <taxon>Actinomycetota</taxon>
        <taxon>Actinomycetes</taxon>
        <taxon>Kitasatosporales</taxon>
        <taxon>Streptomycetaceae</taxon>
        <taxon>Streptomyces</taxon>
    </lineage>
</organism>
<dbReference type="PANTHER" id="PTHR30461">
    <property type="entry name" value="DNA-INVERTASE FROM LAMBDOID PROPHAGE"/>
    <property type="match status" value="1"/>
</dbReference>
<dbReference type="Pfam" id="PF07508">
    <property type="entry name" value="Recombinase"/>
    <property type="match status" value="1"/>
</dbReference>
<evidence type="ECO:0000313" key="6">
    <source>
        <dbReference type="Proteomes" id="UP000299211"/>
    </source>
</evidence>
<dbReference type="EMBL" id="BJHX01000001">
    <property type="protein sequence ID" value="GDY65711.1"/>
    <property type="molecule type" value="Genomic_DNA"/>
</dbReference>
<dbReference type="Gene3D" id="3.90.1750.20">
    <property type="entry name" value="Putative Large Serine Recombinase, Chain B, Domain 2"/>
    <property type="match status" value="1"/>
</dbReference>
<dbReference type="SMART" id="SM00857">
    <property type="entry name" value="Resolvase"/>
    <property type="match status" value="1"/>
</dbReference>
<protein>
    <submittedName>
        <fullName evidence="5">Integrase</fullName>
    </submittedName>
</protein>
<dbReference type="GO" id="GO:0003677">
    <property type="term" value="F:DNA binding"/>
    <property type="evidence" value="ECO:0007669"/>
    <property type="project" value="InterPro"/>
</dbReference>
<evidence type="ECO:0000313" key="4">
    <source>
        <dbReference type="EMBL" id="GDY65711.1"/>
    </source>
</evidence>
<keyword evidence="1" id="KW-0175">Coiled coil</keyword>
<evidence type="ECO:0000259" key="2">
    <source>
        <dbReference type="PROSITE" id="PS51736"/>
    </source>
</evidence>
<dbReference type="GO" id="GO:0000150">
    <property type="term" value="F:DNA strand exchange activity"/>
    <property type="evidence" value="ECO:0007669"/>
    <property type="project" value="InterPro"/>
</dbReference>
<gene>
    <name evidence="5" type="primary">int</name>
    <name evidence="4" type="ORF">SAV14893_051040</name>
    <name evidence="5" type="ORF">SAV31267_035540</name>
</gene>
<dbReference type="STRING" id="33903.AQJ43_23580"/>
<evidence type="ECO:0000259" key="3">
    <source>
        <dbReference type="PROSITE" id="PS51737"/>
    </source>
</evidence>
<dbReference type="InterPro" id="IPR038109">
    <property type="entry name" value="DNA_bind_recomb_sf"/>
</dbReference>
<evidence type="ECO:0000256" key="1">
    <source>
        <dbReference type="SAM" id="Coils"/>
    </source>
</evidence>
<sequence>MDPTSSATVKGMKTSARDRVRRVGIYVRISDDREGGGLGVKRQEDDCRLLAASLGWRVIEVYIDNDVTAADRRKKRKDYLRMLADIEMGCIDAIVSWHPDRVYRQPVELEHLINIVEDHKTEIATVKAGDLDLSTPTGRLVARMLGAIAKYEVEHKQERILRKIQELVEAGKIHNSGHRPFGYTRLFDGEGSRRKILGEILNEEEAAHIKKWARRVLEGEKLGTLVAEANEAGIKTSTGGAWSYQAMRFLLMSGRISGRKEHRGEIYGQAVWPKIIEPEDSDMIRALLAERSEEFKAEYGERDTPALKYPLSGLVKCTCKVSHVAGEPCSCKEEGKKHHRMSTGQRGDKDMPIYTCKKDGGGCGGRTIQIPDLEPLLEKLLFKRLEEVEAAAEADDNDPRPALEAKLARWERRKKELGDELLDGDRPAREIRDAIDTLNGRMAGARKEIAQYGVKANLSEVSAAELRKAWKDYSVARKQSTYRGLIREILIHPATRPFNVWNPDRVEVFWK</sequence>
<feature type="domain" description="Recombinase" evidence="3">
    <location>
        <begin position="180"/>
        <end position="294"/>
    </location>
</feature>
<dbReference type="SUPFAM" id="SSF53041">
    <property type="entry name" value="Resolvase-like"/>
    <property type="match status" value="1"/>
</dbReference>
<dbReference type="PROSITE" id="PS51736">
    <property type="entry name" value="RECOMBINASES_3"/>
    <property type="match status" value="1"/>
</dbReference>
<dbReference type="AlphaFoldDB" id="A0A4D4MRQ7"/>
<reference evidence="4 7" key="2">
    <citation type="submission" date="2019-04" db="EMBL/GenBank/DDBJ databases">
        <title>Draft genome sequences of Streptomyces avermitilis NBRC 14893.</title>
        <authorList>
            <person name="Komaki H."/>
            <person name="Tamura T."/>
            <person name="Hosoyama A."/>
        </authorList>
    </citation>
    <scope>NUCLEOTIDE SEQUENCE [LARGE SCALE GENOMIC DNA]</scope>
    <source>
        <strain evidence="4 7">NBRC 14893</strain>
    </source>
</reference>
<proteinExistence type="predicted"/>
<dbReference type="InterPro" id="IPR011109">
    <property type="entry name" value="DNA_bind_recombinase_dom"/>
</dbReference>
<dbReference type="InterPro" id="IPR050639">
    <property type="entry name" value="SSR_resolvase"/>
</dbReference>